<gene>
    <name evidence="2" type="ORF">HLQ16_14120</name>
</gene>
<accession>A0A7Y3WTE7</accession>
<feature type="transmembrane region" description="Helical" evidence="1">
    <location>
        <begin position="189"/>
        <end position="212"/>
    </location>
</feature>
<keyword evidence="1" id="KW-1133">Transmembrane helix</keyword>
<reference evidence="2 3" key="1">
    <citation type="submission" date="2020-05" db="EMBL/GenBank/DDBJ databases">
        <title>Complete genome of Clostridium estertheticum subspecies estertheticum, isolated from Vacuum packed lamb meat from New Zealand imported to Switzerland.</title>
        <authorList>
            <person name="Wambui J."/>
            <person name="Stevens M.J.A."/>
            <person name="Stephan R."/>
        </authorList>
    </citation>
    <scope>NUCLEOTIDE SEQUENCE [LARGE SCALE GENOMIC DNA]</scope>
    <source>
        <strain evidence="2 3">CEST001</strain>
    </source>
</reference>
<feature type="transmembrane region" description="Helical" evidence="1">
    <location>
        <begin position="495"/>
        <end position="512"/>
    </location>
</feature>
<evidence type="ECO:0000313" key="3">
    <source>
        <dbReference type="Proteomes" id="UP000531659"/>
    </source>
</evidence>
<feature type="transmembrane region" description="Helical" evidence="1">
    <location>
        <begin position="281"/>
        <end position="299"/>
    </location>
</feature>
<feature type="transmembrane region" description="Helical" evidence="1">
    <location>
        <begin position="66"/>
        <end position="87"/>
    </location>
</feature>
<feature type="transmembrane region" description="Helical" evidence="1">
    <location>
        <begin position="123"/>
        <end position="143"/>
    </location>
</feature>
<evidence type="ECO:0000256" key="1">
    <source>
        <dbReference type="SAM" id="Phobius"/>
    </source>
</evidence>
<dbReference type="RefSeq" id="WP_171297746.1">
    <property type="nucleotide sequence ID" value="NZ_CP077615.1"/>
</dbReference>
<feature type="transmembrane region" description="Helical" evidence="1">
    <location>
        <begin position="25"/>
        <end position="46"/>
    </location>
</feature>
<feature type="transmembrane region" description="Helical" evidence="1">
    <location>
        <begin position="467"/>
        <end position="488"/>
    </location>
</feature>
<organism evidence="2 3">
    <name type="scientific">Clostridium estertheticum</name>
    <dbReference type="NCBI Taxonomy" id="238834"/>
    <lineage>
        <taxon>Bacteria</taxon>
        <taxon>Bacillati</taxon>
        <taxon>Bacillota</taxon>
        <taxon>Clostridia</taxon>
        <taxon>Eubacteriales</taxon>
        <taxon>Clostridiaceae</taxon>
        <taxon>Clostridium</taxon>
    </lineage>
</organism>
<dbReference type="EMBL" id="JABEYB010000010">
    <property type="protein sequence ID" value="NNU77071.1"/>
    <property type="molecule type" value="Genomic_DNA"/>
</dbReference>
<keyword evidence="1" id="KW-0812">Transmembrane</keyword>
<evidence type="ECO:0000313" key="2">
    <source>
        <dbReference type="EMBL" id="NNU77071.1"/>
    </source>
</evidence>
<name>A0A7Y3WTE7_9CLOT</name>
<feature type="transmembrane region" description="Helical" evidence="1">
    <location>
        <begin position="368"/>
        <end position="389"/>
    </location>
</feature>
<sequence length="558" mass="62875">MKAFDVVYEVARADFLQRIRQKSTLIAIVFMMYFSYLAVPDLKATYYNTVLGVSNEVGYRGIYNSAWIGFLITLIIVTYMTLIGFFLTKNTISRDRQTKIGQIVATSSIDNKHYLFGKVLSNFLYLVIMIIVIMIVAIFLQIIRAESTQIELWKIIAPFLFMAIPAMFITSILSVVFESTPSLQKTGGNIVYFFLWIMIMTLSVLGNIGTLIPNALVRNVFEQISGHIDIFGLGKLSSAMLNGILQGFPDFKGGITIGAGVGITKINTFKWNGMQWTIDVIMYRIIWILIAIVLFRYVASKFKKENLIDKEFNVKKPIRTNKAKKKIKNDDFEGHVESNYKKTVLLTPNNVKAIRFNFVNMVIEELNLMLKGVSPWWFVFQAVLILNSVSVPNNVAMSSIIPVTFIFPLLIWSKAGTLDKKYGTEQYLFSSTYYKIEQFIALWVSVAFFTAIISVGAIAKILISGGIVNVLALLVGIAFISSLAVFLGTVSGNSILFELIYIALWYMGPLNKLPYFDYLGFSHESILMGMPMVYSIISVVLIGAALLFRIIKVNSKYN</sequence>
<feature type="transmembrane region" description="Helical" evidence="1">
    <location>
        <begin position="532"/>
        <end position="551"/>
    </location>
</feature>
<comment type="caution">
    <text evidence="2">The sequence shown here is derived from an EMBL/GenBank/DDBJ whole genome shotgun (WGS) entry which is preliminary data.</text>
</comment>
<dbReference type="AlphaFoldDB" id="A0A7Y3WTE7"/>
<dbReference type="Proteomes" id="UP000531659">
    <property type="component" value="Unassembled WGS sequence"/>
</dbReference>
<feature type="transmembrane region" description="Helical" evidence="1">
    <location>
        <begin position="395"/>
        <end position="412"/>
    </location>
</feature>
<proteinExistence type="predicted"/>
<feature type="transmembrane region" description="Helical" evidence="1">
    <location>
        <begin position="439"/>
        <end position="461"/>
    </location>
</feature>
<feature type="transmembrane region" description="Helical" evidence="1">
    <location>
        <begin position="155"/>
        <end position="177"/>
    </location>
</feature>
<protein>
    <submittedName>
        <fullName evidence="2">Uncharacterized protein</fullName>
    </submittedName>
</protein>
<keyword evidence="1" id="KW-0472">Membrane</keyword>
<dbReference type="GeneID" id="83590902"/>